<proteinExistence type="predicted"/>
<feature type="compositionally biased region" description="Low complexity" evidence="1">
    <location>
        <begin position="8"/>
        <end position="19"/>
    </location>
</feature>
<dbReference type="AlphaFoldDB" id="A0AAD9NB81"/>
<organism evidence="2 3">
    <name type="scientific">Ridgeia piscesae</name>
    <name type="common">Tubeworm</name>
    <dbReference type="NCBI Taxonomy" id="27915"/>
    <lineage>
        <taxon>Eukaryota</taxon>
        <taxon>Metazoa</taxon>
        <taxon>Spiralia</taxon>
        <taxon>Lophotrochozoa</taxon>
        <taxon>Annelida</taxon>
        <taxon>Polychaeta</taxon>
        <taxon>Sedentaria</taxon>
        <taxon>Canalipalpata</taxon>
        <taxon>Sabellida</taxon>
        <taxon>Siboglinidae</taxon>
        <taxon>Ridgeia</taxon>
    </lineage>
</organism>
<dbReference type="EMBL" id="JAODUO010001442">
    <property type="protein sequence ID" value="KAK2163882.1"/>
    <property type="molecule type" value="Genomic_DNA"/>
</dbReference>
<name>A0AAD9NB81_RIDPI</name>
<evidence type="ECO:0000313" key="3">
    <source>
        <dbReference type="Proteomes" id="UP001209878"/>
    </source>
</evidence>
<keyword evidence="3" id="KW-1185">Reference proteome</keyword>
<evidence type="ECO:0000313" key="2">
    <source>
        <dbReference type="EMBL" id="KAK2163882.1"/>
    </source>
</evidence>
<reference evidence="2" key="1">
    <citation type="journal article" date="2023" name="Mol. Biol. Evol.">
        <title>Third-Generation Sequencing Reveals the Adaptive Role of the Epigenome in Three Deep-Sea Polychaetes.</title>
        <authorList>
            <person name="Perez M."/>
            <person name="Aroh O."/>
            <person name="Sun Y."/>
            <person name="Lan Y."/>
            <person name="Juniper S.K."/>
            <person name="Young C.R."/>
            <person name="Angers B."/>
            <person name="Qian P.Y."/>
        </authorList>
    </citation>
    <scope>NUCLEOTIDE SEQUENCE</scope>
    <source>
        <strain evidence="2">R07B-5</strain>
    </source>
</reference>
<sequence length="64" mass="7039">MFVSPTARRSSSRPFPFVGFPGGGDTQRPSVISYPADVPCRIPIPSSDLFNHVCYLGLFFYPDA</sequence>
<accession>A0AAD9NB81</accession>
<gene>
    <name evidence="2" type="ORF">NP493_1445g00091</name>
</gene>
<feature type="region of interest" description="Disordered" evidence="1">
    <location>
        <begin position="1"/>
        <end position="22"/>
    </location>
</feature>
<dbReference type="Proteomes" id="UP001209878">
    <property type="component" value="Unassembled WGS sequence"/>
</dbReference>
<protein>
    <submittedName>
        <fullName evidence="2">Uncharacterized protein</fullName>
    </submittedName>
</protein>
<evidence type="ECO:0000256" key="1">
    <source>
        <dbReference type="SAM" id="MobiDB-lite"/>
    </source>
</evidence>
<comment type="caution">
    <text evidence="2">The sequence shown here is derived from an EMBL/GenBank/DDBJ whole genome shotgun (WGS) entry which is preliminary data.</text>
</comment>